<protein>
    <recommendedName>
        <fullName evidence="1">BURP domain-containing protein</fullName>
    </recommendedName>
</protein>
<proteinExistence type="predicted"/>
<gene>
    <name evidence="2" type="ORF">MIMGU_mgv1a015353mg</name>
</gene>
<dbReference type="STRING" id="4155.A0A022RQ66"/>
<dbReference type="InterPro" id="IPR044816">
    <property type="entry name" value="BURP"/>
</dbReference>
<evidence type="ECO:0000313" key="2">
    <source>
        <dbReference type="EMBL" id="EYU42627.1"/>
    </source>
</evidence>
<dbReference type="PROSITE" id="PS51277">
    <property type="entry name" value="BURP"/>
    <property type="match status" value="1"/>
</dbReference>
<dbReference type="InterPro" id="IPR004873">
    <property type="entry name" value="BURP_dom"/>
</dbReference>
<keyword evidence="3" id="KW-1185">Reference proteome</keyword>
<dbReference type="AlphaFoldDB" id="A0A022RQ66"/>
<evidence type="ECO:0000259" key="1">
    <source>
        <dbReference type="PROSITE" id="PS51277"/>
    </source>
</evidence>
<accession>A0A022RQ66</accession>
<dbReference type="Pfam" id="PF03181">
    <property type="entry name" value="BURP"/>
    <property type="match status" value="1"/>
</dbReference>
<dbReference type="SMART" id="SM01045">
    <property type="entry name" value="BURP"/>
    <property type="match status" value="1"/>
</dbReference>
<name>A0A022RQ66_ERYGU</name>
<dbReference type="PANTHER" id="PTHR31236:SF41">
    <property type="entry name" value="BURP DOMAIN PROTEIN USPL1"/>
    <property type="match status" value="1"/>
</dbReference>
<evidence type="ECO:0000313" key="3">
    <source>
        <dbReference type="Proteomes" id="UP000030748"/>
    </source>
</evidence>
<feature type="domain" description="BURP" evidence="1">
    <location>
        <begin position="1"/>
        <end position="155"/>
    </location>
</feature>
<organism evidence="2 3">
    <name type="scientific">Erythranthe guttata</name>
    <name type="common">Yellow monkey flower</name>
    <name type="synonym">Mimulus guttatus</name>
    <dbReference type="NCBI Taxonomy" id="4155"/>
    <lineage>
        <taxon>Eukaryota</taxon>
        <taxon>Viridiplantae</taxon>
        <taxon>Streptophyta</taxon>
        <taxon>Embryophyta</taxon>
        <taxon>Tracheophyta</taxon>
        <taxon>Spermatophyta</taxon>
        <taxon>Magnoliopsida</taxon>
        <taxon>eudicotyledons</taxon>
        <taxon>Gunneridae</taxon>
        <taxon>Pentapetalae</taxon>
        <taxon>asterids</taxon>
        <taxon>lamiids</taxon>
        <taxon>Lamiales</taxon>
        <taxon>Phrymaceae</taxon>
        <taxon>Erythranthe</taxon>
    </lineage>
</organism>
<dbReference type="Proteomes" id="UP000030748">
    <property type="component" value="Unassembled WGS sequence"/>
</dbReference>
<dbReference type="eggNOG" id="ENOG502QU5J">
    <property type="taxonomic scope" value="Eukaryota"/>
</dbReference>
<dbReference type="PANTHER" id="PTHR31236">
    <property type="entry name" value="BURP DOMAIN PROTEIN USPL1-LIKE"/>
    <property type="match status" value="1"/>
</dbReference>
<dbReference type="EMBL" id="KI630281">
    <property type="protein sequence ID" value="EYU42627.1"/>
    <property type="molecule type" value="Genomic_DNA"/>
</dbReference>
<reference evidence="2 3" key="1">
    <citation type="journal article" date="2013" name="Proc. Natl. Acad. Sci. U.S.A.">
        <title>Fine-scale variation in meiotic recombination in Mimulus inferred from population shotgun sequencing.</title>
        <authorList>
            <person name="Hellsten U."/>
            <person name="Wright K.M."/>
            <person name="Jenkins J."/>
            <person name="Shu S."/>
            <person name="Yuan Y."/>
            <person name="Wessler S.R."/>
            <person name="Schmutz J."/>
            <person name="Willis J.H."/>
            <person name="Rokhsar D.S."/>
        </authorList>
    </citation>
    <scope>NUCLEOTIDE SEQUENCE [LARGE SCALE GENOMIC DNA]</scope>
    <source>
        <strain evidence="3">cv. DUN x IM62</strain>
    </source>
</reference>
<sequence>MQSTLRHCEFPAMKGESKFCATSLESMLDSVTKILATKFKSVTTNYLSEPIPLLQNYTITEIVTEQTVGKTVVACHTLPYPYAVFYCHGQVSDNKIYKVLLAGEDGGRVAAAAICHLDTSQWNADHVAFRVLRTVPGDSPVCHFFPPDNLVWIPLSQGEK</sequence>